<dbReference type="Pfam" id="PF00583">
    <property type="entry name" value="Acetyltransf_1"/>
    <property type="match status" value="1"/>
</dbReference>
<dbReference type="InterPro" id="IPR050832">
    <property type="entry name" value="Bact_Acetyltransf"/>
</dbReference>
<dbReference type="InterPro" id="IPR000182">
    <property type="entry name" value="GNAT_dom"/>
</dbReference>
<accession>A0A5B2VA72</accession>
<dbReference type="InterPro" id="IPR016181">
    <property type="entry name" value="Acyl_CoA_acyltransferase"/>
</dbReference>
<comment type="caution">
    <text evidence="4">The sequence shown here is derived from an EMBL/GenBank/DDBJ whole genome shotgun (WGS) entry which is preliminary data.</text>
</comment>
<dbReference type="RefSeq" id="WP_149819802.1">
    <property type="nucleotide sequence ID" value="NZ_VUOA01000031.1"/>
</dbReference>
<reference evidence="4 5" key="2">
    <citation type="submission" date="2019-09" db="EMBL/GenBank/DDBJ databases">
        <authorList>
            <person name="Jin C."/>
        </authorList>
    </citation>
    <scope>NUCLEOTIDE SEQUENCE [LARGE SCALE GENOMIC DNA]</scope>
    <source>
        <strain evidence="4 5">BN140002</strain>
    </source>
</reference>
<dbReference type="PANTHER" id="PTHR43877">
    <property type="entry name" value="AMINOALKYLPHOSPHONATE N-ACETYLTRANSFERASE-RELATED-RELATED"/>
    <property type="match status" value="1"/>
</dbReference>
<organism evidence="4 5">
    <name type="scientific">Salinarimonas soli</name>
    <dbReference type="NCBI Taxonomy" id="1638099"/>
    <lineage>
        <taxon>Bacteria</taxon>
        <taxon>Pseudomonadati</taxon>
        <taxon>Pseudomonadota</taxon>
        <taxon>Alphaproteobacteria</taxon>
        <taxon>Hyphomicrobiales</taxon>
        <taxon>Salinarimonadaceae</taxon>
        <taxon>Salinarimonas</taxon>
    </lineage>
</organism>
<dbReference type="Gene3D" id="3.40.630.30">
    <property type="match status" value="1"/>
</dbReference>
<keyword evidence="5" id="KW-1185">Reference proteome</keyword>
<evidence type="ECO:0000313" key="5">
    <source>
        <dbReference type="Proteomes" id="UP000323142"/>
    </source>
</evidence>
<dbReference type="EMBL" id="VUOA01000031">
    <property type="protein sequence ID" value="KAA2235911.1"/>
    <property type="molecule type" value="Genomic_DNA"/>
</dbReference>
<gene>
    <name evidence="4" type="ORF">F0L46_17250</name>
</gene>
<proteinExistence type="predicted"/>
<feature type="domain" description="N-acetyltransferase" evidence="3">
    <location>
        <begin position="26"/>
        <end position="161"/>
    </location>
</feature>
<evidence type="ECO:0000256" key="2">
    <source>
        <dbReference type="ARBA" id="ARBA00023315"/>
    </source>
</evidence>
<dbReference type="OrthoDB" id="9789603at2"/>
<dbReference type="Proteomes" id="UP000323142">
    <property type="component" value="Unassembled WGS sequence"/>
</dbReference>
<reference evidence="4 5" key="1">
    <citation type="submission" date="2019-09" db="EMBL/GenBank/DDBJ databases">
        <title>Salinarimonas rosea gen. nov., sp. nov., a new member of the a-2 subgroup of the Proteobacteria.</title>
        <authorList>
            <person name="Liu J."/>
        </authorList>
    </citation>
    <scope>NUCLEOTIDE SEQUENCE [LARGE SCALE GENOMIC DNA]</scope>
    <source>
        <strain evidence="4 5">BN140002</strain>
    </source>
</reference>
<dbReference type="SUPFAM" id="SSF55729">
    <property type="entry name" value="Acyl-CoA N-acyltransferases (Nat)"/>
    <property type="match status" value="1"/>
</dbReference>
<evidence type="ECO:0000259" key="3">
    <source>
        <dbReference type="PROSITE" id="PS51186"/>
    </source>
</evidence>
<sequence>MGLRIAAFAPQHEANVLALSMRSWAPVFEKLRPVVQPCVYETFYPDGWQVRQAADIRQFLAIARQNTWLAVDGDAVLGRVGIRLHPADRMGEIHIIAVDLAHQRRGIASALMNHAMMQMRGTGMRIVMVETGDDPGHAGSRATYERAGFQRWPVACYFLEL</sequence>
<dbReference type="CDD" id="cd04301">
    <property type="entry name" value="NAT_SF"/>
    <property type="match status" value="1"/>
</dbReference>
<keyword evidence="1 4" id="KW-0808">Transferase</keyword>
<evidence type="ECO:0000313" key="4">
    <source>
        <dbReference type="EMBL" id="KAA2235911.1"/>
    </source>
</evidence>
<dbReference type="AlphaFoldDB" id="A0A5B2VA72"/>
<name>A0A5B2VA72_9HYPH</name>
<protein>
    <submittedName>
        <fullName evidence="4">GNAT family N-acetyltransferase</fullName>
    </submittedName>
</protein>
<evidence type="ECO:0000256" key="1">
    <source>
        <dbReference type="ARBA" id="ARBA00022679"/>
    </source>
</evidence>
<keyword evidence="2" id="KW-0012">Acyltransferase</keyword>
<dbReference type="GO" id="GO:0016747">
    <property type="term" value="F:acyltransferase activity, transferring groups other than amino-acyl groups"/>
    <property type="evidence" value="ECO:0007669"/>
    <property type="project" value="InterPro"/>
</dbReference>
<dbReference type="PROSITE" id="PS51186">
    <property type="entry name" value="GNAT"/>
    <property type="match status" value="1"/>
</dbReference>